<sequence>MALVASKIGIEKFVYKADAADITFNGEDIIFPNSDDAAVIQRIIIGTAKGSERTTGNKIHEITFQHVGTSVLSDVETDDGNLNDFEIWQLGSTSADETFSNVNLVCVEERAMVDPESEDMGGQIYRARVVSA</sequence>
<keyword evidence="2" id="KW-1185">Reference proteome</keyword>
<gene>
    <name evidence="1" type="ORF">NM125_00175</name>
</gene>
<reference evidence="1" key="1">
    <citation type="submission" date="2022-06" db="EMBL/GenBank/DDBJ databases">
        <title>Gracilimonas sp. CAU 1638 isolated from sea sediment.</title>
        <authorList>
            <person name="Kim W."/>
        </authorList>
    </citation>
    <scope>NUCLEOTIDE SEQUENCE</scope>
    <source>
        <strain evidence="1">CAU 1638</strain>
    </source>
</reference>
<dbReference type="EMBL" id="JANDBC010000001">
    <property type="protein sequence ID" value="MCP9289987.1"/>
    <property type="molecule type" value="Genomic_DNA"/>
</dbReference>
<evidence type="ECO:0000313" key="2">
    <source>
        <dbReference type="Proteomes" id="UP001139125"/>
    </source>
</evidence>
<evidence type="ECO:0000313" key="1">
    <source>
        <dbReference type="EMBL" id="MCP9289987.1"/>
    </source>
</evidence>
<dbReference type="AlphaFoldDB" id="A0A9X2L0M8"/>
<proteinExistence type="predicted"/>
<comment type="caution">
    <text evidence="1">The sequence shown here is derived from an EMBL/GenBank/DDBJ whole genome shotgun (WGS) entry which is preliminary data.</text>
</comment>
<dbReference type="Proteomes" id="UP001139125">
    <property type="component" value="Unassembled WGS sequence"/>
</dbReference>
<accession>A0A9X2L0M8</accession>
<dbReference type="RefSeq" id="WP_255131640.1">
    <property type="nucleotide sequence ID" value="NZ_JANDBC010000001.1"/>
</dbReference>
<name>A0A9X2L0M8_9BACT</name>
<organism evidence="1 2">
    <name type="scientific">Gracilimonas sediminicola</name>
    <dbReference type="NCBI Taxonomy" id="2952158"/>
    <lineage>
        <taxon>Bacteria</taxon>
        <taxon>Pseudomonadati</taxon>
        <taxon>Balneolota</taxon>
        <taxon>Balneolia</taxon>
        <taxon>Balneolales</taxon>
        <taxon>Balneolaceae</taxon>
        <taxon>Gracilimonas</taxon>
    </lineage>
</organism>
<protein>
    <submittedName>
        <fullName evidence="1">Uncharacterized protein</fullName>
    </submittedName>
</protein>